<evidence type="ECO:0000256" key="4">
    <source>
        <dbReference type="ARBA" id="ARBA00022792"/>
    </source>
</evidence>
<feature type="signal peptide" evidence="11">
    <location>
        <begin position="1"/>
        <end position="16"/>
    </location>
</feature>
<evidence type="ECO:0000259" key="12">
    <source>
        <dbReference type="Pfam" id="PF02096"/>
    </source>
</evidence>
<dbReference type="Proteomes" id="UP000694388">
    <property type="component" value="Unplaced"/>
</dbReference>
<comment type="similarity">
    <text evidence="2 9">Belongs to the OXA1/ALB3/YidC family.</text>
</comment>
<evidence type="ECO:0000256" key="11">
    <source>
        <dbReference type="SAM" id="SignalP"/>
    </source>
</evidence>
<keyword evidence="14" id="KW-1185">Reference proteome</keyword>
<keyword evidence="5" id="KW-0809">Transit peptide</keyword>
<evidence type="ECO:0000256" key="5">
    <source>
        <dbReference type="ARBA" id="ARBA00022946"/>
    </source>
</evidence>
<accession>A0A8C4R8Q7</accession>
<evidence type="ECO:0000256" key="10">
    <source>
        <dbReference type="SAM" id="Phobius"/>
    </source>
</evidence>
<dbReference type="AlphaFoldDB" id="A0A8C4R8Q7"/>
<keyword evidence="8 10" id="KW-0472">Membrane</keyword>
<dbReference type="PANTHER" id="PTHR12428">
    <property type="entry name" value="OXA1"/>
    <property type="match status" value="1"/>
</dbReference>
<dbReference type="InterPro" id="IPR001708">
    <property type="entry name" value="YidC/ALB3/OXA1/COX18"/>
</dbReference>
<dbReference type="NCBIfam" id="TIGR03592">
    <property type="entry name" value="yidC_oxa1_cterm"/>
    <property type="match status" value="1"/>
</dbReference>
<sequence length="406" mass="44753">MFVHFFHFLCAQVARSTTTFSNALHPHSGSPSPTVAAAIPLPPAENPVAVTEPLNVGITADVSQIAPPLCELRLGDLGLGGYSPVGVVQNLFEMFHINAGLPWWGAIIAGTMLLRIIVFPMIVKGQRETVKLTNVMPQMTLLQEQLKESKKSGNMFEYSKAQKDLITFMKKHDVNPFRGFLVPMVQVPVFLSTFIALRRMAELPVPSLSTGGCWWFQNLAATDPYYILPVVTAVSMMAVLEMAIKQGTMHNQYVVMTQIFRVLPFLMIPFFSSFPTAIFMYWITSNCISILQVGLLNVPAVRHTLKIPEKIAIPKNKPPQQGFLKSLRKGSKAGKPIPEATTTRRSFVLTGLGASRPHPRGGGYRAQKERGVIEETGEAGTLHVGIVEGFHLDRMGVRQSTDTRSV</sequence>
<dbReference type="PANTHER" id="PTHR12428:SF66">
    <property type="entry name" value="MITOCHONDRIAL INNER MEMBRANE PROTEIN OXA1L"/>
    <property type="match status" value="1"/>
</dbReference>
<protein>
    <submittedName>
        <fullName evidence="13">OXA1L mitochondrial inner membrane protein</fullName>
    </submittedName>
</protein>
<feature type="transmembrane region" description="Helical" evidence="10">
    <location>
        <begin position="225"/>
        <end position="244"/>
    </location>
</feature>
<evidence type="ECO:0000313" key="13">
    <source>
        <dbReference type="Ensembl" id="ENSEBUP00000026740.1"/>
    </source>
</evidence>
<name>A0A8C4R8Q7_EPTBU</name>
<evidence type="ECO:0000256" key="1">
    <source>
        <dbReference type="ARBA" id="ARBA00004448"/>
    </source>
</evidence>
<organism evidence="13 14">
    <name type="scientific">Eptatretus burgeri</name>
    <name type="common">Inshore hagfish</name>
    <dbReference type="NCBI Taxonomy" id="7764"/>
    <lineage>
        <taxon>Eukaryota</taxon>
        <taxon>Metazoa</taxon>
        <taxon>Chordata</taxon>
        <taxon>Craniata</taxon>
        <taxon>Vertebrata</taxon>
        <taxon>Cyclostomata</taxon>
        <taxon>Myxini</taxon>
        <taxon>Myxiniformes</taxon>
        <taxon>Myxinidae</taxon>
        <taxon>Eptatretinae</taxon>
        <taxon>Eptatretus</taxon>
    </lineage>
</organism>
<feature type="chain" id="PRO_5034359669" evidence="11">
    <location>
        <begin position="17"/>
        <end position="406"/>
    </location>
</feature>
<evidence type="ECO:0000256" key="6">
    <source>
        <dbReference type="ARBA" id="ARBA00022989"/>
    </source>
</evidence>
<dbReference type="CDD" id="cd20069">
    <property type="entry name" value="5TM_Oxa1-like"/>
    <property type="match status" value="1"/>
</dbReference>
<keyword evidence="3 9" id="KW-0812">Transmembrane</keyword>
<reference evidence="13" key="2">
    <citation type="submission" date="2025-09" db="UniProtKB">
        <authorList>
            <consortium name="Ensembl"/>
        </authorList>
    </citation>
    <scope>IDENTIFICATION</scope>
</reference>
<feature type="transmembrane region" description="Helical" evidence="10">
    <location>
        <begin position="265"/>
        <end position="283"/>
    </location>
</feature>
<evidence type="ECO:0000256" key="9">
    <source>
        <dbReference type="RuleBase" id="RU003945"/>
    </source>
</evidence>
<feature type="transmembrane region" description="Helical" evidence="10">
    <location>
        <begin position="101"/>
        <end position="123"/>
    </location>
</feature>
<dbReference type="GO" id="GO:0032977">
    <property type="term" value="F:membrane insertase activity"/>
    <property type="evidence" value="ECO:0007669"/>
    <property type="project" value="InterPro"/>
</dbReference>
<evidence type="ECO:0000256" key="2">
    <source>
        <dbReference type="ARBA" id="ARBA00009877"/>
    </source>
</evidence>
<dbReference type="GO" id="GO:0005743">
    <property type="term" value="C:mitochondrial inner membrane"/>
    <property type="evidence" value="ECO:0007669"/>
    <property type="project" value="UniProtKB-SubCell"/>
</dbReference>
<evidence type="ECO:0000313" key="14">
    <source>
        <dbReference type="Proteomes" id="UP000694388"/>
    </source>
</evidence>
<reference evidence="13" key="1">
    <citation type="submission" date="2025-08" db="UniProtKB">
        <authorList>
            <consortium name="Ensembl"/>
        </authorList>
    </citation>
    <scope>IDENTIFICATION</scope>
</reference>
<proteinExistence type="inferred from homology"/>
<dbReference type="Pfam" id="PF02096">
    <property type="entry name" value="60KD_IMP"/>
    <property type="match status" value="1"/>
</dbReference>
<dbReference type="GeneTree" id="ENSGT00530000063506"/>
<keyword evidence="6 10" id="KW-1133">Transmembrane helix</keyword>
<dbReference type="Ensembl" id="ENSEBUT00000027316.1">
    <property type="protein sequence ID" value="ENSEBUP00000026740.1"/>
    <property type="gene ID" value="ENSEBUG00000016461.1"/>
</dbReference>
<keyword evidence="4" id="KW-0999">Mitochondrion inner membrane</keyword>
<feature type="transmembrane region" description="Helical" evidence="10">
    <location>
        <begin position="179"/>
        <end position="197"/>
    </location>
</feature>
<keyword evidence="7" id="KW-0496">Mitochondrion</keyword>
<evidence type="ECO:0000256" key="7">
    <source>
        <dbReference type="ARBA" id="ARBA00023128"/>
    </source>
</evidence>
<comment type="subcellular location">
    <subcellularLocation>
        <location evidence="9">Membrane</location>
        <topology evidence="9">Multi-pass membrane protein</topology>
    </subcellularLocation>
    <subcellularLocation>
        <location evidence="1">Mitochondrion inner membrane</location>
        <topology evidence="1">Multi-pass membrane protein</topology>
    </subcellularLocation>
</comment>
<evidence type="ECO:0000256" key="8">
    <source>
        <dbReference type="ARBA" id="ARBA00023136"/>
    </source>
</evidence>
<keyword evidence="11" id="KW-0732">Signal</keyword>
<dbReference type="InterPro" id="IPR028055">
    <property type="entry name" value="YidC/Oxa/ALB_C"/>
</dbReference>
<feature type="domain" description="Membrane insertase YidC/Oxa/ALB C-terminal" evidence="12">
    <location>
        <begin position="103"/>
        <end position="293"/>
    </location>
</feature>
<evidence type="ECO:0000256" key="3">
    <source>
        <dbReference type="ARBA" id="ARBA00022692"/>
    </source>
</evidence>
<dbReference type="GO" id="GO:0032979">
    <property type="term" value="P:protein insertion into mitochondrial inner membrane from matrix"/>
    <property type="evidence" value="ECO:0007669"/>
    <property type="project" value="TreeGrafter"/>
</dbReference>